<dbReference type="InterPro" id="IPR012341">
    <property type="entry name" value="6hp_glycosidase-like_sf"/>
</dbReference>
<dbReference type="OMA" id="AGCWFDY"/>
<dbReference type="PhylomeDB" id="B4MPG3"/>
<comment type="similarity">
    <text evidence="2 5">Belongs to the glycosyl hydrolase 37 family.</text>
</comment>
<dbReference type="PANTHER" id="PTHR23403:SF1">
    <property type="entry name" value="TREHALASE"/>
    <property type="match status" value="1"/>
</dbReference>
<evidence type="ECO:0000256" key="3">
    <source>
        <dbReference type="ARBA" id="ARBA00012757"/>
    </source>
</evidence>
<sequence>MAAAQSCENGPQSSSVGGENRNVYTKGLLLETVQRSNMFPDCKTFVDMPMRYPPERILGDFELFSNCRRNDGSLYFLQMFVEKHFDPKGSELEKFTPTDWKSEPLYADKICDIEMKQFGYKLNELWKELCYRLKDDVQRNPDMYSSIYVPNPFIVPGGRYTEFYYWDSYWILLGLLASGMHQTAKGMIDNFLYLIKQYGFIPSGGRIYYYGRSHPPLLIYMMKAYVDVTKDEEYAIKSLPLLETEFNNFRERHKVEVQGFTMYHYQDFSTGPRPESFREDIAHSDGLCNESLKEEYFSEIKSACESGMDCSSRWFINEEGTNQGTLTDTKTRCIVPVDLNSILFRSGKMLSAFYSKAGNTAKAEEYQDIACDLAKAIRDVLWNEECGIWLDYDLANQKPRPYFSVSNFFPLWTRAFPIVDREKIASSVMAYIKSNQLDEFLGGVPNTLVNTGLSWDYPNVSPCMMFVLIEGLENLCTPEATALSQRWGHRWIKSNYEAYRKDGHMFEKYNCENFGLKAACPKVETQTGFGWTNGVVIYFLSKYGNELCLTDTSDGSKPKVSAPVKKKNLIITSEDHMQLQAKDSCDCEDNEKAALSSPASKGADSSAFYTPNSDDCLQCPSEKSQRPSVVRFPPSGSQEQECTNKDIAIGQIPCPAAMSKQSSATARSAQICQFCGRMVRPENIDQQQTGCYPEDESPMQQQQSICPCQSEAAATEQQDKSTSPYHEDQPQRQQQYPLRQDKSTCVSSHQDQAKMQQMASKCANKVTGPCVPCNGSATDSTQPEQTFVSKQFPLADPKSMGFGLCSDQDALPSQSKPQEKESL</sequence>
<dbReference type="STRING" id="7260.B4MPG3"/>
<dbReference type="EC" id="3.2.1.28" evidence="3 5"/>
<evidence type="ECO:0000256" key="6">
    <source>
        <dbReference type="SAM" id="MobiDB-lite"/>
    </source>
</evidence>
<evidence type="ECO:0000256" key="1">
    <source>
        <dbReference type="ARBA" id="ARBA00001576"/>
    </source>
</evidence>
<dbReference type="GO" id="GO:0005993">
    <property type="term" value="P:trehalose catabolic process"/>
    <property type="evidence" value="ECO:0007669"/>
    <property type="project" value="TreeGrafter"/>
</dbReference>
<dbReference type="AlphaFoldDB" id="B4MPG3"/>
<feature type="region of interest" description="Disordered" evidence="6">
    <location>
        <begin position="799"/>
        <end position="823"/>
    </location>
</feature>
<dbReference type="SUPFAM" id="SSF48208">
    <property type="entry name" value="Six-hairpin glycosidases"/>
    <property type="match status" value="1"/>
</dbReference>
<evidence type="ECO:0000313" key="8">
    <source>
        <dbReference type="Proteomes" id="UP000007798"/>
    </source>
</evidence>
<dbReference type="GO" id="GO:0004555">
    <property type="term" value="F:alpha,alpha-trehalase activity"/>
    <property type="evidence" value="ECO:0007669"/>
    <property type="project" value="UniProtKB-EC"/>
</dbReference>
<dbReference type="InterPro" id="IPR001661">
    <property type="entry name" value="Glyco_hydro_37"/>
</dbReference>
<protein>
    <recommendedName>
        <fullName evidence="4 5">Trehalase</fullName>
        <ecNumber evidence="3 5">3.2.1.28</ecNumber>
    </recommendedName>
    <alternativeName>
        <fullName evidence="5">Alpha-trehalose glucohydrolase</fullName>
    </alternativeName>
</protein>
<name>B4MPG3_DROWI</name>
<dbReference type="HOGENOM" id="CLU_010843_0_0_1"/>
<dbReference type="OrthoDB" id="3542292at2759"/>
<evidence type="ECO:0000256" key="2">
    <source>
        <dbReference type="ARBA" id="ARBA00005615"/>
    </source>
</evidence>
<gene>
    <name evidence="7" type="primary">Dwil\GK21696</name>
    <name evidence="7" type="ORF">Dwil_GK21696</name>
</gene>
<dbReference type="Gene3D" id="1.50.10.10">
    <property type="match status" value="1"/>
</dbReference>
<organism evidence="8">
    <name type="scientific">Drosophila willistoni</name>
    <name type="common">Fruit fly</name>
    <dbReference type="NCBI Taxonomy" id="7260"/>
    <lineage>
        <taxon>Eukaryota</taxon>
        <taxon>Metazoa</taxon>
        <taxon>Ecdysozoa</taxon>
        <taxon>Arthropoda</taxon>
        <taxon>Hexapoda</taxon>
        <taxon>Insecta</taxon>
        <taxon>Pterygota</taxon>
        <taxon>Neoptera</taxon>
        <taxon>Endopterygota</taxon>
        <taxon>Diptera</taxon>
        <taxon>Brachycera</taxon>
        <taxon>Muscomorpha</taxon>
        <taxon>Ephydroidea</taxon>
        <taxon>Drosophilidae</taxon>
        <taxon>Drosophila</taxon>
        <taxon>Sophophora</taxon>
    </lineage>
</organism>
<dbReference type="eggNOG" id="KOG0602">
    <property type="taxonomic scope" value="Eukaryota"/>
</dbReference>
<evidence type="ECO:0000256" key="5">
    <source>
        <dbReference type="RuleBase" id="RU361180"/>
    </source>
</evidence>
<reference evidence="7 8" key="1">
    <citation type="journal article" date="2007" name="Nature">
        <title>Evolution of genes and genomes on the Drosophila phylogeny.</title>
        <authorList>
            <consortium name="Drosophila 12 Genomes Consortium"/>
            <person name="Clark A.G."/>
            <person name="Eisen M.B."/>
            <person name="Smith D.R."/>
            <person name="Bergman C.M."/>
            <person name="Oliver B."/>
            <person name="Markow T.A."/>
            <person name="Kaufman T.C."/>
            <person name="Kellis M."/>
            <person name="Gelbart W."/>
            <person name="Iyer V.N."/>
            <person name="Pollard D.A."/>
            <person name="Sackton T.B."/>
            <person name="Larracuente A.M."/>
            <person name="Singh N.D."/>
            <person name="Abad J.P."/>
            <person name="Abt D.N."/>
            <person name="Adryan B."/>
            <person name="Aguade M."/>
            <person name="Akashi H."/>
            <person name="Anderson W.W."/>
            <person name="Aquadro C.F."/>
            <person name="Ardell D.H."/>
            <person name="Arguello R."/>
            <person name="Artieri C.G."/>
            <person name="Barbash D.A."/>
            <person name="Barker D."/>
            <person name="Barsanti P."/>
            <person name="Batterham P."/>
            <person name="Batzoglou S."/>
            <person name="Begun D."/>
            <person name="Bhutkar A."/>
            <person name="Blanco E."/>
            <person name="Bosak S.A."/>
            <person name="Bradley R.K."/>
            <person name="Brand A.D."/>
            <person name="Brent M.R."/>
            <person name="Brooks A.N."/>
            <person name="Brown R.H."/>
            <person name="Butlin R.K."/>
            <person name="Caggese C."/>
            <person name="Calvi B.R."/>
            <person name="Bernardo de Carvalho A."/>
            <person name="Caspi A."/>
            <person name="Castrezana S."/>
            <person name="Celniker S.E."/>
            <person name="Chang J.L."/>
            <person name="Chapple C."/>
            <person name="Chatterji S."/>
            <person name="Chinwalla A."/>
            <person name="Civetta A."/>
            <person name="Clifton S.W."/>
            <person name="Comeron J.M."/>
            <person name="Costello J.C."/>
            <person name="Coyne J.A."/>
            <person name="Daub J."/>
            <person name="David R.G."/>
            <person name="Delcher A.L."/>
            <person name="Delehaunty K."/>
            <person name="Do C.B."/>
            <person name="Ebling H."/>
            <person name="Edwards K."/>
            <person name="Eickbush T."/>
            <person name="Evans J.D."/>
            <person name="Filipski A."/>
            <person name="Findeiss S."/>
            <person name="Freyhult E."/>
            <person name="Fulton L."/>
            <person name="Fulton R."/>
            <person name="Garcia A.C."/>
            <person name="Gardiner A."/>
            <person name="Garfield D.A."/>
            <person name="Garvin B.E."/>
            <person name="Gibson G."/>
            <person name="Gilbert D."/>
            <person name="Gnerre S."/>
            <person name="Godfrey J."/>
            <person name="Good R."/>
            <person name="Gotea V."/>
            <person name="Gravely B."/>
            <person name="Greenberg A.J."/>
            <person name="Griffiths-Jones S."/>
            <person name="Gross S."/>
            <person name="Guigo R."/>
            <person name="Gustafson E.A."/>
            <person name="Haerty W."/>
            <person name="Hahn M.W."/>
            <person name="Halligan D.L."/>
            <person name="Halpern A.L."/>
            <person name="Halter G.M."/>
            <person name="Han M.V."/>
            <person name="Heger A."/>
            <person name="Hillier L."/>
            <person name="Hinrichs A.S."/>
            <person name="Holmes I."/>
            <person name="Hoskins R.A."/>
            <person name="Hubisz M.J."/>
            <person name="Hultmark D."/>
            <person name="Huntley M.A."/>
            <person name="Jaffe D.B."/>
            <person name="Jagadeeshan S."/>
            <person name="Jeck W.R."/>
            <person name="Johnson J."/>
            <person name="Jones C.D."/>
            <person name="Jordan W.C."/>
            <person name="Karpen G.H."/>
            <person name="Kataoka E."/>
            <person name="Keightley P.D."/>
            <person name="Kheradpour P."/>
            <person name="Kirkness E.F."/>
            <person name="Koerich L.B."/>
            <person name="Kristiansen K."/>
            <person name="Kudrna D."/>
            <person name="Kulathinal R.J."/>
            <person name="Kumar S."/>
            <person name="Kwok R."/>
            <person name="Lander E."/>
            <person name="Langley C.H."/>
            <person name="Lapoint R."/>
            <person name="Lazzaro B.P."/>
            <person name="Lee S.J."/>
            <person name="Levesque L."/>
            <person name="Li R."/>
            <person name="Lin C.F."/>
            <person name="Lin M.F."/>
            <person name="Lindblad-Toh K."/>
            <person name="Llopart A."/>
            <person name="Long M."/>
            <person name="Low L."/>
            <person name="Lozovsky E."/>
            <person name="Lu J."/>
            <person name="Luo M."/>
            <person name="Machado C.A."/>
            <person name="Makalowski W."/>
            <person name="Marzo M."/>
            <person name="Matsuda M."/>
            <person name="Matzkin L."/>
            <person name="McAllister B."/>
            <person name="McBride C.S."/>
            <person name="McKernan B."/>
            <person name="McKernan K."/>
            <person name="Mendez-Lago M."/>
            <person name="Minx P."/>
            <person name="Mollenhauer M.U."/>
            <person name="Montooth K."/>
            <person name="Mount S.M."/>
            <person name="Mu X."/>
            <person name="Myers E."/>
            <person name="Negre B."/>
            <person name="Newfeld S."/>
            <person name="Nielsen R."/>
            <person name="Noor M.A."/>
            <person name="O'Grady P."/>
            <person name="Pachter L."/>
            <person name="Papaceit M."/>
            <person name="Parisi M.J."/>
            <person name="Parisi M."/>
            <person name="Parts L."/>
            <person name="Pedersen J.S."/>
            <person name="Pesole G."/>
            <person name="Phillippy A.M."/>
            <person name="Ponting C.P."/>
            <person name="Pop M."/>
            <person name="Porcelli D."/>
            <person name="Powell J.R."/>
            <person name="Prohaska S."/>
            <person name="Pruitt K."/>
            <person name="Puig M."/>
            <person name="Quesneville H."/>
            <person name="Ram K.R."/>
            <person name="Rand D."/>
            <person name="Rasmussen M.D."/>
            <person name="Reed L.K."/>
            <person name="Reenan R."/>
            <person name="Reily A."/>
            <person name="Remington K.A."/>
            <person name="Rieger T.T."/>
            <person name="Ritchie M.G."/>
            <person name="Robin C."/>
            <person name="Rogers Y.H."/>
            <person name="Rohde C."/>
            <person name="Rozas J."/>
            <person name="Rubenfield M.J."/>
            <person name="Ruiz A."/>
            <person name="Russo S."/>
            <person name="Salzberg S.L."/>
            <person name="Sanchez-Gracia A."/>
            <person name="Saranga D.J."/>
            <person name="Sato H."/>
            <person name="Schaeffer S.W."/>
            <person name="Schatz M.C."/>
            <person name="Schlenke T."/>
            <person name="Schwartz R."/>
            <person name="Segarra C."/>
            <person name="Singh R.S."/>
            <person name="Sirot L."/>
            <person name="Sirota M."/>
            <person name="Sisneros N.B."/>
            <person name="Smith C.D."/>
            <person name="Smith T.F."/>
            <person name="Spieth J."/>
            <person name="Stage D.E."/>
            <person name="Stark A."/>
            <person name="Stephan W."/>
            <person name="Strausberg R.L."/>
            <person name="Strempel S."/>
            <person name="Sturgill D."/>
            <person name="Sutton G."/>
            <person name="Sutton G.G."/>
            <person name="Tao W."/>
            <person name="Teichmann S."/>
            <person name="Tobari Y.N."/>
            <person name="Tomimura Y."/>
            <person name="Tsolas J.M."/>
            <person name="Valente V.L."/>
            <person name="Venter E."/>
            <person name="Venter J.C."/>
            <person name="Vicario S."/>
            <person name="Vieira F.G."/>
            <person name="Vilella A.J."/>
            <person name="Villasante A."/>
            <person name="Walenz B."/>
            <person name="Wang J."/>
            <person name="Wasserman M."/>
            <person name="Watts T."/>
            <person name="Wilson D."/>
            <person name="Wilson R.K."/>
            <person name="Wing R.A."/>
            <person name="Wolfner M.F."/>
            <person name="Wong A."/>
            <person name="Wong G.K."/>
            <person name="Wu C.I."/>
            <person name="Wu G."/>
            <person name="Yamamoto D."/>
            <person name="Yang H.P."/>
            <person name="Yang S.P."/>
            <person name="Yorke J.A."/>
            <person name="Yoshida K."/>
            <person name="Zdobnov E."/>
            <person name="Zhang P."/>
            <person name="Zhang Y."/>
            <person name="Zimin A.V."/>
            <person name="Baldwin J."/>
            <person name="Abdouelleil A."/>
            <person name="Abdulkadir J."/>
            <person name="Abebe A."/>
            <person name="Abera B."/>
            <person name="Abreu J."/>
            <person name="Acer S.C."/>
            <person name="Aftuck L."/>
            <person name="Alexander A."/>
            <person name="An P."/>
            <person name="Anderson E."/>
            <person name="Anderson S."/>
            <person name="Arachi H."/>
            <person name="Azer M."/>
            <person name="Bachantsang P."/>
            <person name="Barry A."/>
            <person name="Bayul T."/>
            <person name="Berlin A."/>
            <person name="Bessette D."/>
            <person name="Bloom T."/>
            <person name="Blye J."/>
            <person name="Boguslavskiy L."/>
            <person name="Bonnet C."/>
            <person name="Boukhgalter B."/>
            <person name="Bourzgui I."/>
            <person name="Brown A."/>
            <person name="Cahill P."/>
            <person name="Channer S."/>
            <person name="Cheshatsang Y."/>
            <person name="Chuda L."/>
            <person name="Citroen M."/>
            <person name="Collymore A."/>
            <person name="Cooke P."/>
            <person name="Costello M."/>
            <person name="D'Aco K."/>
            <person name="Daza R."/>
            <person name="De Haan G."/>
            <person name="DeGray S."/>
            <person name="DeMaso C."/>
            <person name="Dhargay N."/>
            <person name="Dooley K."/>
            <person name="Dooley E."/>
            <person name="Doricent M."/>
            <person name="Dorje P."/>
            <person name="Dorjee K."/>
            <person name="Dupes A."/>
            <person name="Elong R."/>
            <person name="Falk J."/>
            <person name="Farina A."/>
            <person name="Faro S."/>
            <person name="Ferguson D."/>
            <person name="Fisher S."/>
            <person name="Foley C.D."/>
            <person name="Franke A."/>
            <person name="Friedrich D."/>
            <person name="Gadbois L."/>
            <person name="Gearin G."/>
            <person name="Gearin C.R."/>
            <person name="Giannoukos G."/>
            <person name="Goode T."/>
            <person name="Graham J."/>
            <person name="Grandbois E."/>
            <person name="Grewal S."/>
            <person name="Gyaltsen K."/>
            <person name="Hafez N."/>
            <person name="Hagos B."/>
            <person name="Hall J."/>
            <person name="Henson C."/>
            <person name="Hollinger A."/>
            <person name="Honan T."/>
            <person name="Huard M.D."/>
            <person name="Hughes L."/>
            <person name="Hurhula B."/>
            <person name="Husby M.E."/>
            <person name="Kamat A."/>
            <person name="Kanga B."/>
            <person name="Kashin S."/>
            <person name="Khazanovich D."/>
            <person name="Kisner P."/>
            <person name="Lance K."/>
            <person name="Lara M."/>
            <person name="Lee W."/>
            <person name="Lennon N."/>
            <person name="Letendre F."/>
            <person name="LeVine R."/>
            <person name="Lipovsky A."/>
            <person name="Liu X."/>
            <person name="Liu J."/>
            <person name="Liu S."/>
            <person name="Lokyitsang T."/>
            <person name="Lokyitsang Y."/>
            <person name="Lubonja R."/>
            <person name="Lui A."/>
            <person name="MacDonald P."/>
            <person name="Magnisalis V."/>
            <person name="Maru K."/>
            <person name="Matthews C."/>
            <person name="McCusker W."/>
            <person name="McDonough S."/>
            <person name="Mehta T."/>
            <person name="Meldrim J."/>
            <person name="Meneus L."/>
            <person name="Mihai O."/>
            <person name="Mihalev A."/>
            <person name="Mihova T."/>
            <person name="Mittelman R."/>
            <person name="Mlenga V."/>
            <person name="Montmayeur A."/>
            <person name="Mulrain L."/>
            <person name="Navidi A."/>
            <person name="Naylor J."/>
            <person name="Negash T."/>
            <person name="Nguyen T."/>
            <person name="Nguyen N."/>
            <person name="Nicol R."/>
            <person name="Norbu C."/>
            <person name="Norbu N."/>
            <person name="Novod N."/>
            <person name="O'Neill B."/>
            <person name="Osman S."/>
            <person name="Markiewicz E."/>
            <person name="Oyono O.L."/>
            <person name="Patti C."/>
            <person name="Phunkhang P."/>
            <person name="Pierre F."/>
            <person name="Priest M."/>
            <person name="Raghuraman S."/>
            <person name="Rege F."/>
            <person name="Reyes R."/>
            <person name="Rise C."/>
            <person name="Rogov P."/>
            <person name="Ross K."/>
            <person name="Ryan E."/>
            <person name="Settipalli S."/>
            <person name="Shea T."/>
            <person name="Sherpa N."/>
            <person name="Shi L."/>
            <person name="Shih D."/>
            <person name="Sparrow T."/>
            <person name="Spaulding J."/>
            <person name="Stalker J."/>
            <person name="Stange-Thomann N."/>
            <person name="Stavropoulos S."/>
            <person name="Stone C."/>
            <person name="Strader C."/>
            <person name="Tesfaye S."/>
            <person name="Thomson T."/>
            <person name="Thoulutsang Y."/>
            <person name="Thoulutsang D."/>
            <person name="Topham K."/>
            <person name="Topping I."/>
            <person name="Tsamla T."/>
            <person name="Vassiliev H."/>
            <person name="Vo A."/>
            <person name="Wangchuk T."/>
            <person name="Wangdi T."/>
            <person name="Weiand M."/>
            <person name="Wilkinson J."/>
            <person name="Wilson A."/>
            <person name="Yadav S."/>
            <person name="Young G."/>
            <person name="Yu Q."/>
            <person name="Zembek L."/>
            <person name="Zhong D."/>
            <person name="Zimmer A."/>
            <person name="Zwirko Z."/>
            <person name="Jaffe D.B."/>
            <person name="Alvarez P."/>
            <person name="Brockman W."/>
            <person name="Butler J."/>
            <person name="Chin C."/>
            <person name="Gnerre S."/>
            <person name="Grabherr M."/>
            <person name="Kleber M."/>
            <person name="Mauceli E."/>
            <person name="MacCallum I."/>
        </authorList>
    </citation>
    <scope>NUCLEOTIDE SEQUENCE [LARGE SCALE GENOMIC DNA]</scope>
    <source>
        <strain evidence="8">Tucson 14030-0811.24</strain>
    </source>
</reference>
<evidence type="ECO:0000256" key="4">
    <source>
        <dbReference type="ARBA" id="ARBA00019905"/>
    </source>
</evidence>
<comment type="catalytic activity">
    <reaction evidence="1 5">
        <text>alpha,alpha-trehalose + H2O = alpha-D-glucose + beta-D-glucose</text>
        <dbReference type="Rhea" id="RHEA:32675"/>
        <dbReference type="ChEBI" id="CHEBI:15377"/>
        <dbReference type="ChEBI" id="CHEBI:15903"/>
        <dbReference type="ChEBI" id="CHEBI:16551"/>
        <dbReference type="ChEBI" id="CHEBI:17925"/>
        <dbReference type="EC" id="3.2.1.28"/>
    </reaction>
</comment>
<feature type="compositionally biased region" description="Polar residues" evidence="6">
    <location>
        <begin position="698"/>
        <end position="707"/>
    </location>
</feature>
<keyword evidence="5" id="KW-0326">Glycosidase</keyword>
<accession>B4MPG3</accession>
<dbReference type="PANTHER" id="PTHR23403">
    <property type="entry name" value="TREHALASE"/>
    <property type="match status" value="1"/>
</dbReference>
<dbReference type="FunCoup" id="B4MPG3">
    <property type="interactions" value="39"/>
</dbReference>
<feature type="region of interest" description="Disordered" evidence="6">
    <location>
        <begin position="688"/>
        <end position="750"/>
    </location>
</feature>
<keyword evidence="8" id="KW-1185">Reference proteome</keyword>
<dbReference type="InterPro" id="IPR008928">
    <property type="entry name" value="6-hairpin_glycosidase_sf"/>
</dbReference>
<keyword evidence="5" id="KW-0378">Hydrolase</keyword>
<dbReference type="Pfam" id="PF01204">
    <property type="entry name" value="Trehalase"/>
    <property type="match status" value="1"/>
</dbReference>
<dbReference type="PRINTS" id="PR00744">
    <property type="entry name" value="GLHYDRLASE37"/>
</dbReference>
<dbReference type="KEGG" id="dwi:6640483"/>
<dbReference type="InParanoid" id="B4MPG3"/>
<dbReference type="Proteomes" id="UP000007798">
    <property type="component" value="Unassembled WGS sequence"/>
</dbReference>
<dbReference type="EMBL" id="CH963849">
    <property type="protein sequence ID" value="EDW74002.1"/>
    <property type="molecule type" value="Genomic_DNA"/>
</dbReference>
<proteinExistence type="inferred from homology"/>
<evidence type="ECO:0000313" key="7">
    <source>
        <dbReference type="EMBL" id="EDW74002.1"/>
    </source>
</evidence>